<dbReference type="PANTHER" id="PTHR35094:SF7">
    <property type="entry name" value="LEUCINE-RICH REPEAT EXTENSIN-LIKE PROTEIN 2"/>
    <property type="match status" value="1"/>
</dbReference>
<dbReference type="OrthoDB" id="1302077at2759"/>
<protein>
    <submittedName>
        <fullName evidence="1">LEUCINE-RICH REPEAT EXTENSIN-LIKE PROTEIN 2</fullName>
    </submittedName>
</protein>
<keyword evidence="2" id="KW-1185">Reference proteome</keyword>
<reference evidence="1" key="1">
    <citation type="submission" date="2022-11" db="EMBL/GenBank/DDBJ databases">
        <authorList>
            <person name="Hyden B.L."/>
            <person name="Feng K."/>
            <person name="Yates T."/>
            <person name="Jawdy S."/>
            <person name="Smart L.B."/>
            <person name="Muchero W."/>
        </authorList>
    </citation>
    <scope>NUCLEOTIDE SEQUENCE</scope>
    <source>
        <tissue evidence="1">Shoot tip</tissue>
    </source>
</reference>
<comment type="caution">
    <text evidence="1">The sequence shown here is derived from an EMBL/GenBank/DDBJ whole genome shotgun (WGS) entry which is preliminary data.</text>
</comment>
<sequence>MCLFLCKKVPQFYNPTLLFKTSNHHHLHSLSLNKKMSSSMHQIISARQLLLFSLHSFMVCTIIPVCRASVTKNPDQALDPRELGTGIKCGSCPCVNPCSQLVPPPPPPPPQTLYGTPLAPPPPPQTLYVVLDKMLFHGCCFWLALEF</sequence>
<dbReference type="Proteomes" id="UP001151532">
    <property type="component" value="Chromosome 4"/>
</dbReference>
<name>A0A9Q0WGN6_SALPP</name>
<dbReference type="EMBL" id="JAPFFK010000004">
    <property type="protein sequence ID" value="KAJ6766644.1"/>
    <property type="molecule type" value="Genomic_DNA"/>
</dbReference>
<gene>
    <name evidence="1" type="ORF">OIU79_022581</name>
</gene>
<evidence type="ECO:0000313" key="2">
    <source>
        <dbReference type="Proteomes" id="UP001151532"/>
    </source>
</evidence>
<reference evidence="1" key="2">
    <citation type="journal article" date="2023" name="Int. J. Mol. Sci.">
        <title>De Novo Assembly and Annotation of 11 Diverse Shrub Willow (Salix) Genomes Reveals Novel Gene Organization in Sex-Linked Regions.</title>
        <authorList>
            <person name="Hyden B."/>
            <person name="Feng K."/>
            <person name="Yates T.B."/>
            <person name="Jawdy S."/>
            <person name="Cereghino C."/>
            <person name="Smart L.B."/>
            <person name="Muchero W."/>
        </authorList>
    </citation>
    <scope>NUCLEOTIDE SEQUENCE</scope>
    <source>
        <tissue evidence="1">Shoot tip</tissue>
    </source>
</reference>
<accession>A0A9Q0WGN6</accession>
<dbReference type="PANTHER" id="PTHR35094">
    <property type="entry name" value="LEUCINE-RICH REPEAT EXTENSIN-LIKE PROTEIN 2"/>
    <property type="match status" value="1"/>
</dbReference>
<proteinExistence type="predicted"/>
<evidence type="ECO:0000313" key="1">
    <source>
        <dbReference type="EMBL" id="KAJ6766644.1"/>
    </source>
</evidence>
<organism evidence="1 2">
    <name type="scientific">Salix purpurea</name>
    <name type="common">Purple osier willow</name>
    <dbReference type="NCBI Taxonomy" id="77065"/>
    <lineage>
        <taxon>Eukaryota</taxon>
        <taxon>Viridiplantae</taxon>
        <taxon>Streptophyta</taxon>
        <taxon>Embryophyta</taxon>
        <taxon>Tracheophyta</taxon>
        <taxon>Spermatophyta</taxon>
        <taxon>Magnoliopsida</taxon>
        <taxon>eudicotyledons</taxon>
        <taxon>Gunneridae</taxon>
        <taxon>Pentapetalae</taxon>
        <taxon>rosids</taxon>
        <taxon>fabids</taxon>
        <taxon>Malpighiales</taxon>
        <taxon>Salicaceae</taxon>
        <taxon>Saliceae</taxon>
        <taxon>Salix</taxon>
    </lineage>
</organism>
<dbReference type="AlphaFoldDB" id="A0A9Q0WGN6"/>